<evidence type="ECO:0008006" key="3">
    <source>
        <dbReference type="Google" id="ProtNLM"/>
    </source>
</evidence>
<dbReference type="EMBL" id="SZNK01000001">
    <property type="protein sequence ID" value="TKI56342.1"/>
    <property type="molecule type" value="Genomic_DNA"/>
</dbReference>
<dbReference type="Proteomes" id="UP000307841">
    <property type="component" value="Unassembled WGS sequence"/>
</dbReference>
<evidence type="ECO:0000313" key="2">
    <source>
        <dbReference type="Proteomes" id="UP000307841"/>
    </source>
</evidence>
<dbReference type="OrthoDB" id="1904509at2"/>
<accession>A0A4U2Y8Y3</accession>
<keyword evidence="2" id="KW-1185">Reference proteome</keyword>
<organism evidence="1 2">
    <name type="scientific">Brevibacillus antibioticus</name>
    <dbReference type="NCBI Taxonomy" id="2570228"/>
    <lineage>
        <taxon>Bacteria</taxon>
        <taxon>Bacillati</taxon>
        <taxon>Bacillota</taxon>
        <taxon>Bacilli</taxon>
        <taxon>Bacillales</taxon>
        <taxon>Paenibacillaceae</taxon>
        <taxon>Brevibacillus</taxon>
    </lineage>
</organism>
<name>A0A4U2Y8Y3_9BACL</name>
<comment type="caution">
    <text evidence="1">The sequence shown here is derived from an EMBL/GenBank/DDBJ whole genome shotgun (WGS) entry which is preliminary data.</text>
</comment>
<dbReference type="RefSeq" id="WP_137029797.1">
    <property type="nucleotide sequence ID" value="NZ_SZNK01000001.1"/>
</dbReference>
<proteinExistence type="predicted"/>
<evidence type="ECO:0000313" key="1">
    <source>
        <dbReference type="EMBL" id="TKI56342.1"/>
    </source>
</evidence>
<dbReference type="AlphaFoldDB" id="A0A4U2Y8Y3"/>
<sequence length="166" mass="19039">MKKNLTLIIIPLLLLSALFLFMPSGKPITHEEQISTQYLERMGFKALEYDGKVQSYILQNELLSELPYMTSWGVMDIDPSLYLGKNIEVHRLVVSNHPLDNYEDSIGRTNAFVYICESAVIGATSFPITKERLVGSVYSIDGRTLEEITQQDFQEWREKWVSDVSK</sequence>
<gene>
    <name evidence="1" type="ORF">E8L90_13185</name>
</gene>
<protein>
    <recommendedName>
        <fullName evidence="3">DUF4830 domain-containing protein</fullName>
    </recommendedName>
</protein>
<reference evidence="1 2" key="1">
    <citation type="submission" date="2019-04" db="EMBL/GenBank/DDBJ databases">
        <title>Whole genome sequencing of Brevibacillus sp. TGS2-1.</title>
        <authorList>
            <person name="Choi A."/>
        </authorList>
    </citation>
    <scope>NUCLEOTIDE SEQUENCE [LARGE SCALE GENOMIC DNA]</scope>
    <source>
        <strain evidence="1 2">TGS2-1</strain>
    </source>
</reference>